<feature type="region of interest" description="Disordered" evidence="1">
    <location>
        <begin position="1"/>
        <end position="44"/>
    </location>
</feature>
<accession>A0ABW2ZXB5</accession>
<keyword evidence="2" id="KW-0812">Transmembrane</keyword>
<dbReference type="InterPro" id="IPR025637">
    <property type="entry name" value="DUF4333"/>
</dbReference>
<keyword evidence="2" id="KW-0472">Membrane</keyword>
<evidence type="ECO:0000259" key="3">
    <source>
        <dbReference type="Pfam" id="PF14230"/>
    </source>
</evidence>
<gene>
    <name evidence="4" type="ORF">ACFQZ8_04970</name>
</gene>
<reference evidence="5" key="1">
    <citation type="journal article" date="2019" name="Int. J. Syst. Evol. Microbiol.">
        <title>The Global Catalogue of Microorganisms (GCM) 10K type strain sequencing project: providing services to taxonomists for standard genome sequencing and annotation.</title>
        <authorList>
            <consortium name="The Broad Institute Genomics Platform"/>
            <consortium name="The Broad Institute Genome Sequencing Center for Infectious Disease"/>
            <person name="Wu L."/>
            <person name="Ma J."/>
        </authorList>
    </citation>
    <scope>NUCLEOTIDE SEQUENCE [LARGE SCALE GENOMIC DNA]</scope>
    <source>
        <strain evidence="5">JCM 32148</strain>
    </source>
</reference>
<organism evidence="4 5">
    <name type="scientific">Micromonospora azadirachtae</name>
    <dbReference type="NCBI Taxonomy" id="1970735"/>
    <lineage>
        <taxon>Bacteria</taxon>
        <taxon>Bacillati</taxon>
        <taxon>Actinomycetota</taxon>
        <taxon>Actinomycetes</taxon>
        <taxon>Micromonosporales</taxon>
        <taxon>Micromonosporaceae</taxon>
        <taxon>Micromonospora</taxon>
    </lineage>
</organism>
<proteinExistence type="predicted"/>
<evidence type="ECO:0000313" key="4">
    <source>
        <dbReference type="EMBL" id="MFD0783272.1"/>
    </source>
</evidence>
<feature type="domain" description="DUF4333" evidence="3">
    <location>
        <begin position="66"/>
        <end position="142"/>
    </location>
</feature>
<evidence type="ECO:0000256" key="2">
    <source>
        <dbReference type="SAM" id="Phobius"/>
    </source>
</evidence>
<feature type="compositionally biased region" description="Gly residues" evidence="1">
    <location>
        <begin position="1"/>
        <end position="10"/>
    </location>
</feature>
<keyword evidence="5" id="KW-1185">Reference proteome</keyword>
<keyword evidence="2" id="KW-1133">Transmembrane helix</keyword>
<comment type="caution">
    <text evidence="4">The sequence shown here is derived from an EMBL/GenBank/DDBJ whole genome shotgun (WGS) entry which is preliminary data.</text>
</comment>
<protein>
    <submittedName>
        <fullName evidence="4">DUF4333 domain-containing protein</fullName>
    </submittedName>
</protein>
<dbReference type="Pfam" id="PF14230">
    <property type="entry name" value="DUF4333"/>
    <property type="match status" value="1"/>
</dbReference>
<dbReference type="EMBL" id="JBHTHM010000115">
    <property type="protein sequence ID" value="MFD0783272.1"/>
    <property type="molecule type" value="Genomic_DNA"/>
</dbReference>
<sequence length="150" mass="15581">MTNPYGGFGSNGNAASPPAPRWAPAPTSQWGPDSTGPGVPAERPRRVSPKLVVGIAGPVVVLVVLVAVLGLVWPGFLNRKVFDTAALQQGVLTVLRDDYQLDATNVACPTGQAVTVDSRFSCSAEVAGVPKTITVTVKSSDGRFEVGRPQ</sequence>
<evidence type="ECO:0000256" key="1">
    <source>
        <dbReference type="SAM" id="MobiDB-lite"/>
    </source>
</evidence>
<feature type="transmembrane region" description="Helical" evidence="2">
    <location>
        <begin position="51"/>
        <end position="73"/>
    </location>
</feature>
<dbReference type="Proteomes" id="UP001597053">
    <property type="component" value="Unassembled WGS sequence"/>
</dbReference>
<name>A0ABW2ZXB5_9ACTN</name>
<evidence type="ECO:0000313" key="5">
    <source>
        <dbReference type="Proteomes" id="UP001597053"/>
    </source>
</evidence>